<dbReference type="InterPro" id="IPR011659">
    <property type="entry name" value="WD40"/>
</dbReference>
<organism evidence="2">
    <name type="scientific">freshwater metagenome</name>
    <dbReference type="NCBI Taxonomy" id="449393"/>
    <lineage>
        <taxon>unclassified sequences</taxon>
        <taxon>metagenomes</taxon>
        <taxon>ecological metagenomes</taxon>
    </lineage>
</organism>
<proteinExistence type="inferred from homology"/>
<dbReference type="PANTHER" id="PTHR36842">
    <property type="entry name" value="PROTEIN TOLB HOMOLOG"/>
    <property type="match status" value="1"/>
</dbReference>
<accession>A0A6J6HQN9</accession>
<evidence type="ECO:0000256" key="1">
    <source>
        <dbReference type="ARBA" id="ARBA00009820"/>
    </source>
</evidence>
<dbReference type="Gene3D" id="2.120.10.30">
    <property type="entry name" value="TolB, C-terminal domain"/>
    <property type="match status" value="2"/>
</dbReference>
<dbReference type="AlphaFoldDB" id="A0A6J6HQN9"/>
<dbReference type="SUPFAM" id="SSF69304">
    <property type="entry name" value="Tricorn protease N-terminal domain"/>
    <property type="match status" value="1"/>
</dbReference>
<dbReference type="EMBL" id="CAEZUP010000060">
    <property type="protein sequence ID" value="CAB4615346.1"/>
    <property type="molecule type" value="Genomic_DNA"/>
</dbReference>
<dbReference type="PANTHER" id="PTHR36842:SF1">
    <property type="entry name" value="PROTEIN TOLB"/>
    <property type="match status" value="1"/>
</dbReference>
<evidence type="ECO:0000313" key="2">
    <source>
        <dbReference type="EMBL" id="CAB4615346.1"/>
    </source>
</evidence>
<dbReference type="InterPro" id="IPR011042">
    <property type="entry name" value="6-blade_b-propeller_TolB-like"/>
</dbReference>
<dbReference type="Pfam" id="PF07676">
    <property type="entry name" value="PD40"/>
    <property type="match status" value="5"/>
</dbReference>
<dbReference type="SUPFAM" id="SSF63825">
    <property type="entry name" value="YWTD domain"/>
    <property type="match status" value="1"/>
</dbReference>
<sequence>MFRPSRRFRSVLLAGAFLSTAIVTSVALPAAAACGDPAPSGRIAYTRSAACVDHIWSMNPDGTVQLNLTDGDGTESEPSWSTDGSKIAYTAWDGTNSQLWTMDFDGANRVQITDDPWRHSSPSWSPDGEQIVFVSTQTGPPELVIIDEDGSNPRDLTSFGANVLSPSWSPDGQRVVFASTKDGPVDIYVVGIYAPSIVRLTNSIDPENNPVWSPDGSRIAMSVVDGGGPVSVIVLIDSVDGANPTFLTGNVCIEESHPTWSPDGLMLAYMSMNSGTSEIYTIGADGTGVTRITTSEANMWAGAPSWAPTYSRPVVTTPPVDGDDDTGSSLTPAFAC</sequence>
<protein>
    <submittedName>
        <fullName evidence="2">Unannotated protein</fullName>
    </submittedName>
</protein>
<dbReference type="PROSITE" id="PS51257">
    <property type="entry name" value="PROKAR_LIPOPROTEIN"/>
    <property type="match status" value="1"/>
</dbReference>
<reference evidence="2" key="1">
    <citation type="submission" date="2020-05" db="EMBL/GenBank/DDBJ databases">
        <authorList>
            <person name="Chiriac C."/>
            <person name="Salcher M."/>
            <person name="Ghai R."/>
            <person name="Kavagutti S V."/>
        </authorList>
    </citation>
    <scope>NUCLEOTIDE SEQUENCE</scope>
</reference>
<comment type="similarity">
    <text evidence="1">Belongs to the TolB family.</text>
</comment>
<name>A0A6J6HQN9_9ZZZZ</name>
<gene>
    <name evidence="2" type="ORF">UFOPK1835_01361</name>
</gene>